<dbReference type="Proteomes" id="UP000262583">
    <property type="component" value="Chromosome"/>
</dbReference>
<sequence length="164" mass="18503">MLGTIFVVTPTVGWAFPLLWPILLSTAGALGFKLYTSTADDAPLRGKLSKQLRNLRTVTLRLDELVQGIAAEEVGRDQVVRFVKDDIVLVFRRDPRGKFSIEVMGPAAKSARELEAIGREFAFTLIQQFAYNRMVQEMERRGATLASEEVNENGDIVLRLRHWK</sequence>
<evidence type="ECO:0000313" key="3">
    <source>
        <dbReference type="Proteomes" id="UP000262583"/>
    </source>
</evidence>
<dbReference type="AlphaFoldDB" id="A0A2Z4Y8F6"/>
<keyword evidence="1" id="KW-0812">Transmembrane</keyword>
<gene>
    <name evidence="2" type="ORF">BRCON_2792</name>
</gene>
<protein>
    <recommendedName>
        <fullName evidence="4">DUF1257 domain-containing protein</fullName>
    </recommendedName>
</protein>
<dbReference type="KEGG" id="schv:BRCON_2792"/>
<evidence type="ECO:0008006" key="4">
    <source>
        <dbReference type="Google" id="ProtNLM"/>
    </source>
</evidence>
<accession>A0A2Z4Y8F6</accession>
<name>A0A2Z4Y8F6_SUMC1</name>
<dbReference type="EMBL" id="CP030759">
    <property type="protein sequence ID" value="AXA37534.1"/>
    <property type="molecule type" value="Genomic_DNA"/>
</dbReference>
<keyword evidence="1" id="KW-0472">Membrane</keyword>
<proteinExistence type="predicted"/>
<feature type="transmembrane region" description="Helical" evidence="1">
    <location>
        <begin position="12"/>
        <end position="35"/>
    </location>
</feature>
<reference evidence="2 3" key="1">
    <citation type="submission" date="2018-05" db="EMBL/GenBank/DDBJ databases">
        <title>A metagenomic window into the 2 km-deep terrestrial subsurface aquifer revealed taxonomically and functionally diverse microbial community comprising novel uncultured bacterial lineages.</title>
        <authorList>
            <person name="Kadnikov V.V."/>
            <person name="Mardanov A.V."/>
            <person name="Beletsky A.V."/>
            <person name="Banks D."/>
            <person name="Pimenov N.V."/>
            <person name="Frank Y.A."/>
            <person name="Karnachuk O.V."/>
            <person name="Ravin N.V."/>
        </authorList>
    </citation>
    <scope>NUCLEOTIDE SEQUENCE [LARGE SCALE GENOMIC DNA]</scope>
    <source>
        <strain evidence="2">BY</strain>
    </source>
</reference>
<evidence type="ECO:0000313" key="2">
    <source>
        <dbReference type="EMBL" id="AXA37534.1"/>
    </source>
</evidence>
<evidence type="ECO:0000256" key="1">
    <source>
        <dbReference type="SAM" id="Phobius"/>
    </source>
</evidence>
<organism evidence="2 3">
    <name type="scientific">Sumerlaea chitinivorans</name>
    <dbReference type="NCBI Taxonomy" id="2250252"/>
    <lineage>
        <taxon>Bacteria</taxon>
        <taxon>Candidatus Sumerlaeota</taxon>
        <taxon>Candidatus Sumerlaeia</taxon>
        <taxon>Candidatus Sumerlaeales</taxon>
        <taxon>Candidatus Sumerlaeaceae</taxon>
        <taxon>Candidatus Sumerlaea</taxon>
    </lineage>
</organism>
<keyword evidence="1" id="KW-1133">Transmembrane helix</keyword>